<keyword evidence="3" id="KW-0804">Transcription</keyword>
<evidence type="ECO:0000256" key="1">
    <source>
        <dbReference type="ARBA" id="ARBA00023015"/>
    </source>
</evidence>
<accession>A0A518XHB7</accession>
<dbReference type="PANTHER" id="PTHR30146">
    <property type="entry name" value="LACI-RELATED TRANSCRIPTIONAL REPRESSOR"/>
    <property type="match status" value="1"/>
</dbReference>
<dbReference type="Gene3D" id="3.40.50.2300">
    <property type="match status" value="2"/>
</dbReference>
<evidence type="ECO:0000259" key="4">
    <source>
        <dbReference type="PROSITE" id="PS50932"/>
    </source>
</evidence>
<sequence length="345" mass="37165">MITMLDVARKAGVSKATVSRVLAGNRYVSKTTQQKVFQAIEETGYRPNLLARSLATQKSQNIGLIVTHSLFNGPYFSELLYQTATLTNNYGRQLILADGKTSADDERAAIEFLLDLRCDAIIIYPRFLDTAALEAIIEQHDVPIMVVNRQLTQHAGHCVWATHQQNTCDAVDYLIQRGHHDIAFITGLAGSPTAAARLAGYQQALANHGLPFEPARVCAGAWTPESGQQATRQLLASGVPFSALMASNDDMAIGAALALHAAGKRLPQEVSLLGFDDIRMAEFFLPPLTTVHVPVAEMIQHTLAQLVAMLEGETVAPLPPFSGRLIERASVADGPFATAGRPASG</sequence>
<dbReference type="Pfam" id="PF00356">
    <property type="entry name" value="LacI"/>
    <property type="match status" value="1"/>
</dbReference>
<evidence type="ECO:0000313" key="6">
    <source>
        <dbReference type="EMBL" id="QDY43593.1"/>
    </source>
</evidence>
<evidence type="ECO:0000259" key="5">
    <source>
        <dbReference type="PROSITE" id="PS50943"/>
    </source>
</evidence>
<dbReference type="RefSeq" id="WP_145890390.1">
    <property type="nucleotide sequence ID" value="NZ_CP032702.1"/>
</dbReference>
<dbReference type="SUPFAM" id="SSF47413">
    <property type="entry name" value="lambda repressor-like DNA-binding domains"/>
    <property type="match status" value="1"/>
</dbReference>
<gene>
    <name evidence="6" type="ORF">D8B20_04180</name>
</gene>
<dbReference type="InterPro" id="IPR000843">
    <property type="entry name" value="HTH_LacI"/>
</dbReference>
<evidence type="ECO:0000313" key="7">
    <source>
        <dbReference type="Proteomes" id="UP000319411"/>
    </source>
</evidence>
<reference evidence="6 7" key="1">
    <citation type="submission" date="2018-10" db="EMBL/GenBank/DDBJ databases">
        <title>Genome Sequencing of Pantoea dispersa DSM 32899.</title>
        <authorList>
            <person name="Nawrath M."/>
            <person name="Ottenheim C."/>
            <person name="Wilm A."/>
            <person name="Zimmermann W."/>
            <person name="Wu J.C."/>
        </authorList>
    </citation>
    <scope>NUCLEOTIDE SEQUENCE [LARGE SCALE GENOMIC DNA]</scope>
    <source>
        <strain evidence="6 7">DSM 32899</strain>
    </source>
</reference>
<dbReference type="InterPro" id="IPR046335">
    <property type="entry name" value="LacI/GalR-like_sensor"/>
</dbReference>
<evidence type="ECO:0000256" key="2">
    <source>
        <dbReference type="ARBA" id="ARBA00023125"/>
    </source>
</evidence>
<dbReference type="SMART" id="SM00354">
    <property type="entry name" value="HTH_LACI"/>
    <property type="match status" value="1"/>
</dbReference>
<dbReference type="OrthoDB" id="9798934at2"/>
<organism evidence="6 7">
    <name type="scientific">Candidatus Pantoea soli</name>
    <dbReference type="NCBI Taxonomy" id="3098669"/>
    <lineage>
        <taxon>Bacteria</taxon>
        <taxon>Pseudomonadati</taxon>
        <taxon>Pseudomonadota</taxon>
        <taxon>Gammaproteobacteria</taxon>
        <taxon>Enterobacterales</taxon>
        <taxon>Erwiniaceae</taxon>
        <taxon>Pantoea</taxon>
    </lineage>
</organism>
<name>A0A518XHB7_9GAMM</name>
<evidence type="ECO:0000256" key="3">
    <source>
        <dbReference type="ARBA" id="ARBA00023163"/>
    </source>
</evidence>
<dbReference type="PROSITE" id="PS00356">
    <property type="entry name" value="HTH_LACI_1"/>
    <property type="match status" value="1"/>
</dbReference>
<dbReference type="PROSITE" id="PS50943">
    <property type="entry name" value="HTH_CROC1"/>
    <property type="match status" value="1"/>
</dbReference>
<dbReference type="PROSITE" id="PS50932">
    <property type="entry name" value="HTH_LACI_2"/>
    <property type="match status" value="1"/>
</dbReference>
<keyword evidence="7" id="KW-1185">Reference proteome</keyword>
<proteinExistence type="predicted"/>
<dbReference type="SUPFAM" id="SSF53822">
    <property type="entry name" value="Periplasmic binding protein-like I"/>
    <property type="match status" value="1"/>
</dbReference>
<dbReference type="InterPro" id="IPR028082">
    <property type="entry name" value="Peripla_BP_I"/>
</dbReference>
<dbReference type="KEGG" id="pdis:D8B20_04180"/>
<dbReference type="PANTHER" id="PTHR30146:SF67">
    <property type="entry name" value="HTH-TYPE TRANSCRIPTIONAL REGULATOR ASCG"/>
    <property type="match status" value="1"/>
</dbReference>
<dbReference type="EMBL" id="CP032702">
    <property type="protein sequence ID" value="QDY43593.1"/>
    <property type="molecule type" value="Genomic_DNA"/>
</dbReference>
<protein>
    <submittedName>
        <fullName evidence="6">LacI family transcriptional regulator</fullName>
    </submittedName>
</protein>
<dbReference type="AlphaFoldDB" id="A0A518XHB7"/>
<dbReference type="InterPro" id="IPR010982">
    <property type="entry name" value="Lambda_DNA-bd_dom_sf"/>
</dbReference>
<keyword evidence="2" id="KW-0238">DNA-binding</keyword>
<dbReference type="Pfam" id="PF13377">
    <property type="entry name" value="Peripla_BP_3"/>
    <property type="match status" value="1"/>
</dbReference>
<feature type="domain" description="HTH lacI-type" evidence="4">
    <location>
        <begin position="2"/>
        <end position="56"/>
    </location>
</feature>
<keyword evidence="1" id="KW-0805">Transcription regulation</keyword>
<dbReference type="GO" id="GO:0000976">
    <property type="term" value="F:transcription cis-regulatory region binding"/>
    <property type="evidence" value="ECO:0007669"/>
    <property type="project" value="TreeGrafter"/>
</dbReference>
<dbReference type="GO" id="GO:0003700">
    <property type="term" value="F:DNA-binding transcription factor activity"/>
    <property type="evidence" value="ECO:0007669"/>
    <property type="project" value="TreeGrafter"/>
</dbReference>
<dbReference type="InterPro" id="IPR001387">
    <property type="entry name" value="Cro/C1-type_HTH"/>
</dbReference>
<feature type="domain" description="HTH cro/C1-type" evidence="5">
    <location>
        <begin position="2"/>
        <end position="46"/>
    </location>
</feature>
<dbReference type="CDD" id="cd01392">
    <property type="entry name" value="HTH_LacI"/>
    <property type="match status" value="1"/>
</dbReference>
<dbReference type="Proteomes" id="UP000319411">
    <property type="component" value="Chromosome"/>
</dbReference>
<dbReference type="Gene3D" id="1.10.260.40">
    <property type="entry name" value="lambda repressor-like DNA-binding domains"/>
    <property type="match status" value="1"/>
</dbReference>